<accession>A0A2V2L7J5</accession>
<evidence type="ECO:0000256" key="1">
    <source>
        <dbReference type="SAM" id="MobiDB-lite"/>
    </source>
</evidence>
<protein>
    <submittedName>
        <fullName evidence="2">Uncharacterized protein</fullName>
    </submittedName>
</protein>
<keyword evidence="3" id="KW-1185">Reference proteome</keyword>
<organism evidence="2 3">
    <name type="scientific">Meridianimarinicoccus roseus</name>
    <dbReference type="NCBI Taxonomy" id="2072018"/>
    <lineage>
        <taxon>Bacteria</taxon>
        <taxon>Pseudomonadati</taxon>
        <taxon>Pseudomonadota</taxon>
        <taxon>Alphaproteobacteria</taxon>
        <taxon>Rhodobacterales</taxon>
        <taxon>Paracoccaceae</taxon>
        <taxon>Meridianimarinicoccus</taxon>
    </lineage>
</organism>
<gene>
    <name evidence="2" type="ORF">DKT77_17125</name>
</gene>
<comment type="caution">
    <text evidence="2">The sequence shown here is derived from an EMBL/GenBank/DDBJ whole genome shotgun (WGS) entry which is preliminary data.</text>
</comment>
<proteinExistence type="predicted"/>
<name>A0A2V2L7J5_9RHOB</name>
<dbReference type="AlphaFoldDB" id="A0A2V2L7J5"/>
<dbReference type="Proteomes" id="UP000245680">
    <property type="component" value="Unassembled WGS sequence"/>
</dbReference>
<dbReference type="RefSeq" id="WP_109812895.1">
    <property type="nucleotide sequence ID" value="NZ_QGKU01000051.1"/>
</dbReference>
<dbReference type="OrthoDB" id="9774608at2"/>
<evidence type="ECO:0000313" key="3">
    <source>
        <dbReference type="Proteomes" id="UP000245680"/>
    </source>
</evidence>
<sequence>MVRHVNAFTAVKDYADADEAAKRKTRNSKTRYKFKNACPTDPNASMGTNGPNRHPEPGYKQHYVVEDQAGVVLDVFFTTGEVNEGEPFLARLDAVPDPYRRRYPQRRG</sequence>
<feature type="compositionally biased region" description="Polar residues" evidence="1">
    <location>
        <begin position="42"/>
        <end position="51"/>
    </location>
</feature>
<evidence type="ECO:0000313" key="2">
    <source>
        <dbReference type="EMBL" id="PWR01428.1"/>
    </source>
</evidence>
<reference evidence="2 3" key="1">
    <citation type="submission" date="2018-05" db="EMBL/GenBank/DDBJ databases">
        <title>Rhodobacteraceae gen. nov., sp. nov. isolated from sea water.</title>
        <authorList>
            <person name="Ren Y."/>
        </authorList>
    </citation>
    <scope>NUCLEOTIDE SEQUENCE [LARGE SCALE GENOMIC DNA]</scope>
    <source>
        <strain evidence="2 3">TG-679</strain>
    </source>
</reference>
<feature type="compositionally biased region" description="Basic residues" evidence="1">
    <location>
        <begin position="23"/>
        <end position="34"/>
    </location>
</feature>
<dbReference type="EMBL" id="QGKU01000051">
    <property type="protein sequence ID" value="PWR01428.1"/>
    <property type="molecule type" value="Genomic_DNA"/>
</dbReference>
<feature type="region of interest" description="Disordered" evidence="1">
    <location>
        <begin position="22"/>
        <end position="58"/>
    </location>
</feature>